<evidence type="ECO:0000256" key="2">
    <source>
        <dbReference type="ARBA" id="ARBA00023002"/>
    </source>
</evidence>
<feature type="domain" description="Flavodoxin-like fold" evidence="3">
    <location>
        <begin position="4"/>
        <end position="210"/>
    </location>
</feature>
<keyword evidence="5" id="KW-1185">Reference proteome</keyword>
<proteinExistence type="inferred from homology"/>
<dbReference type="InterPro" id="IPR051545">
    <property type="entry name" value="NAD(P)H_dehydrogenase_qn"/>
</dbReference>
<reference evidence="4" key="1">
    <citation type="submission" date="2023-07" db="EMBL/GenBank/DDBJ databases">
        <authorList>
            <person name="Stuckert A."/>
        </authorList>
    </citation>
    <scope>NUCLEOTIDE SEQUENCE</scope>
</reference>
<organism evidence="4 5">
    <name type="scientific">Ranitomeya imitator</name>
    <name type="common">mimic poison frog</name>
    <dbReference type="NCBI Taxonomy" id="111125"/>
    <lineage>
        <taxon>Eukaryota</taxon>
        <taxon>Metazoa</taxon>
        <taxon>Chordata</taxon>
        <taxon>Craniata</taxon>
        <taxon>Vertebrata</taxon>
        <taxon>Euteleostomi</taxon>
        <taxon>Amphibia</taxon>
        <taxon>Batrachia</taxon>
        <taxon>Anura</taxon>
        <taxon>Neobatrachia</taxon>
        <taxon>Hyloidea</taxon>
        <taxon>Dendrobatidae</taxon>
        <taxon>Dendrobatinae</taxon>
        <taxon>Ranitomeya</taxon>
    </lineage>
</organism>
<evidence type="ECO:0000313" key="4">
    <source>
        <dbReference type="EMBL" id="CAJ0930561.1"/>
    </source>
</evidence>
<dbReference type="SUPFAM" id="SSF52218">
    <property type="entry name" value="Flavoproteins"/>
    <property type="match status" value="1"/>
</dbReference>
<dbReference type="PANTHER" id="PTHR10204">
    <property type="entry name" value="NAD P H OXIDOREDUCTASE-RELATED"/>
    <property type="match status" value="1"/>
</dbReference>
<dbReference type="Gene3D" id="3.40.50.360">
    <property type="match status" value="1"/>
</dbReference>
<keyword evidence="2" id="KW-0560">Oxidoreductase</keyword>
<accession>A0ABN9L523</accession>
<dbReference type="Pfam" id="PF02525">
    <property type="entry name" value="Flavodoxin_2"/>
    <property type="match status" value="1"/>
</dbReference>
<dbReference type="InterPro" id="IPR003680">
    <property type="entry name" value="Flavodoxin_fold"/>
</dbReference>
<evidence type="ECO:0000313" key="5">
    <source>
        <dbReference type="Proteomes" id="UP001176940"/>
    </source>
</evidence>
<evidence type="ECO:0000259" key="3">
    <source>
        <dbReference type="Pfam" id="PF02525"/>
    </source>
</evidence>
<dbReference type="InterPro" id="IPR029039">
    <property type="entry name" value="Flavoprotein-like_sf"/>
</dbReference>
<evidence type="ECO:0000256" key="1">
    <source>
        <dbReference type="ARBA" id="ARBA00006252"/>
    </source>
</evidence>
<protein>
    <recommendedName>
        <fullName evidence="3">Flavodoxin-like fold domain-containing protein</fullName>
    </recommendedName>
</protein>
<gene>
    <name evidence="4" type="ORF">RIMI_LOCUS4269159</name>
</gene>
<dbReference type="Proteomes" id="UP001176940">
    <property type="component" value="Unassembled WGS sequence"/>
</dbReference>
<sequence length="277" mass="31065">MAGKRALVVLGHPERTSFNYAMKEAAVQALERKGWEVTVSDLYAMKFNPLVSRDDITGEAQNPDNFKYGSESATAWKEGRLSNDIVTEQKKLEAADLVIFQFPVFWFGLPAIVKGWFDRVLTQGFAYSLSSMYDNGHFKNKKAVLSFTTGGLESMYTPIGINGDINILLWPVQRGILHFCGFQVLEPQINYSIMHTPPEKRSLILDAWQARLDNIWEEKPINFAANEDFDLSFAGGFVLKKEVLEKNTKSKYGLTVGQHGGKAFPPDNQVKAGCTKL</sequence>
<dbReference type="EMBL" id="CAUEEQ010006779">
    <property type="protein sequence ID" value="CAJ0930561.1"/>
    <property type="molecule type" value="Genomic_DNA"/>
</dbReference>
<name>A0ABN9L523_9NEOB</name>
<comment type="similarity">
    <text evidence="1">Belongs to the NAD(P)H dehydrogenase (quinone) family.</text>
</comment>
<dbReference type="PANTHER" id="PTHR10204:SF34">
    <property type="entry name" value="NAD(P)H DEHYDROGENASE [QUINONE] 1 ISOFORM 1"/>
    <property type="match status" value="1"/>
</dbReference>
<comment type="caution">
    <text evidence="4">The sequence shown here is derived from an EMBL/GenBank/DDBJ whole genome shotgun (WGS) entry which is preliminary data.</text>
</comment>